<dbReference type="Pfam" id="PF07196">
    <property type="entry name" value="Flagellin_IN"/>
    <property type="match status" value="1"/>
</dbReference>
<dbReference type="AlphaFoldDB" id="A0A0R0AIG2"/>
<dbReference type="GO" id="GO:0005576">
    <property type="term" value="C:extracellular region"/>
    <property type="evidence" value="ECO:0007669"/>
    <property type="project" value="UniProtKB-SubCell"/>
</dbReference>
<keyword evidence="8" id="KW-0969">Cilium</keyword>
<keyword evidence="8" id="KW-0282">Flagellum</keyword>
<comment type="similarity">
    <text evidence="1 5">Belongs to the FliD family.</text>
</comment>
<dbReference type="Pfam" id="PF02465">
    <property type="entry name" value="FliD_N"/>
    <property type="match status" value="1"/>
</dbReference>
<dbReference type="GO" id="GO:0007155">
    <property type="term" value="P:cell adhesion"/>
    <property type="evidence" value="ECO:0007669"/>
    <property type="project" value="InterPro"/>
</dbReference>
<dbReference type="EMBL" id="LLXU01000087">
    <property type="protein sequence ID" value="KRG41626.1"/>
    <property type="molecule type" value="Genomic_DNA"/>
</dbReference>
<keyword evidence="9" id="KW-1185">Reference proteome</keyword>
<evidence type="ECO:0000256" key="1">
    <source>
        <dbReference type="ARBA" id="ARBA00009764"/>
    </source>
</evidence>
<keyword evidence="4 5" id="KW-0975">Bacterial flagellum</keyword>
<keyword evidence="3 5" id="KW-0175">Coiled coil</keyword>
<dbReference type="InterPro" id="IPR003481">
    <property type="entry name" value="FliD_N"/>
</dbReference>
<evidence type="ECO:0000259" key="7">
    <source>
        <dbReference type="Pfam" id="PF07195"/>
    </source>
</evidence>
<organism evidence="8 9">
    <name type="scientific">Stenotrophomonas panacihumi</name>
    <dbReference type="NCBI Taxonomy" id="676599"/>
    <lineage>
        <taxon>Bacteria</taxon>
        <taxon>Pseudomonadati</taxon>
        <taxon>Pseudomonadota</taxon>
        <taxon>Gammaproteobacteria</taxon>
        <taxon>Lysobacterales</taxon>
        <taxon>Lysobacteraceae</taxon>
        <taxon>Stenotrophomonas</taxon>
    </lineage>
</organism>
<reference evidence="8 9" key="1">
    <citation type="submission" date="2015-10" db="EMBL/GenBank/DDBJ databases">
        <title>Genome sequencing and analysis of members of genus Stenotrophomonas.</title>
        <authorList>
            <person name="Patil P.P."/>
            <person name="Midha S."/>
            <person name="Patil P.B."/>
        </authorList>
    </citation>
    <scope>NUCLEOTIDE SEQUENCE [LARGE SCALE GENOMIC DNA]</scope>
    <source>
        <strain evidence="8 9">JCM 16536</strain>
    </source>
</reference>
<evidence type="ECO:0000313" key="9">
    <source>
        <dbReference type="Proteomes" id="UP000051802"/>
    </source>
</evidence>
<evidence type="ECO:0000256" key="5">
    <source>
        <dbReference type="RuleBase" id="RU362066"/>
    </source>
</evidence>
<feature type="coiled-coil region" evidence="5">
    <location>
        <begin position="393"/>
        <end position="420"/>
    </location>
</feature>
<dbReference type="GO" id="GO:0009424">
    <property type="term" value="C:bacterial-type flagellum hook"/>
    <property type="evidence" value="ECO:0007669"/>
    <property type="project" value="UniProtKB-UniRule"/>
</dbReference>
<feature type="domain" description="Flagellar hook-associated protein 2 C-terminal" evidence="7">
    <location>
        <begin position="221"/>
        <end position="436"/>
    </location>
</feature>
<evidence type="ECO:0000256" key="3">
    <source>
        <dbReference type="ARBA" id="ARBA00023054"/>
    </source>
</evidence>
<keyword evidence="5" id="KW-0964">Secreted</keyword>
<dbReference type="STRING" id="676599.ARC20_01030"/>
<evidence type="ECO:0000313" key="8">
    <source>
        <dbReference type="EMBL" id="KRG41626.1"/>
    </source>
</evidence>
<evidence type="ECO:0000259" key="6">
    <source>
        <dbReference type="Pfam" id="PF02465"/>
    </source>
</evidence>
<name>A0A0R0AIG2_9GAMM</name>
<dbReference type="InterPro" id="IPR010809">
    <property type="entry name" value="FliD_C"/>
</dbReference>
<dbReference type="GO" id="GO:0009421">
    <property type="term" value="C:bacterial-type flagellum filament cap"/>
    <property type="evidence" value="ECO:0007669"/>
    <property type="project" value="InterPro"/>
</dbReference>
<dbReference type="Pfam" id="PF07195">
    <property type="entry name" value="FliD_C"/>
    <property type="match status" value="1"/>
</dbReference>
<dbReference type="PANTHER" id="PTHR30288">
    <property type="entry name" value="FLAGELLAR CAP/ASSEMBLY PROTEIN FLID"/>
    <property type="match status" value="1"/>
</dbReference>
<dbReference type="OrthoDB" id="5980200at2"/>
<comment type="subunit">
    <text evidence="2 5">Homopentamer.</text>
</comment>
<comment type="caution">
    <text evidence="8">The sequence shown here is derived from an EMBL/GenBank/DDBJ whole genome shotgun (WGS) entry which is preliminary data.</text>
</comment>
<comment type="function">
    <text evidence="5">Required for morphogenesis and for the elongation of the flagellar filament by facilitating polymerization of the flagellin monomers at the tip of growing filament. Forms a capping structure, which prevents flagellin subunits (transported through the central channel of the flagellum) from leaking out without polymerization at the distal end.</text>
</comment>
<gene>
    <name evidence="8" type="ORF">ARC20_01030</name>
</gene>
<accession>A0A0R0AIG2</accession>
<evidence type="ECO:0000256" key="4">
    <source>
        <dbReference type="ARBA" id="ARBA00023143"/>
    </source>
</evidence>
<dbReference type="InterPro" id="IPR010810">
    <property type="entry name" value="Flagellin_hook_IN_motif"/>
</dbReference>
<dbReference type="GO" id="GO:0071973">
    <property type="term" value="P:bacterial-type flagellum-dependent cell motility"/>
    <property type="evidence" value="ECO:0007669"/>
    <property type="project" value="TreeGrafter"/>
</dbReference>
<dbReference type="RefSeq" id="WP_057647066.1">
    <property type="nucleotide sequence ID" value="NZ_LLXU01000087.1"/>
</dbReference>
<feature type="domain" description="Flagellar hook-associated protein 2 N-terminal" evidence="6">
    <location>
        <begin position="11"/>
        <end position="108"/>
    </location>
</feature>
<dbReference type="Proteomes" id="UP000051802">
    <property type="component" value="Unassembled WGS sequence"/>
</dbReference>
<keyword evidence="8" id="KW-0966">Cell projection</keyword>
<evidence type="ECO:0000256" key="2">
    <source>
        <dbReference type="ARBA" id="ARBA00011255"/>
    </source>
</evidence>
<dbReference type="InterPro" id="IPR040026">
    <property type="entry name" value="FliD"/>
</dbReference>
<proteinExistence type="inferred from homology"/>
<protein>
    <recommendedName>
        <fullName evidence="5">Flagellar hook-associated protein 2</fullName>
        <shortName evidence="5">HAP2</shortName>
    </recommendedName>
    <alternativeName>
        <fullName evidence="5">Flagellar cap protein</fullName>
    </alternativeName>
</protein>
<comment type="subcellular location">
    <subcellularLocation>
        <location evidence="5">Secreted</location>
    </subcellularLocation>
    <subcellularLocation>
        <location evidence="5">Bacterial flagellum</location>
    </subcellularLocation>
</comment>
<sequence>MASSSLYQIGSGLDIPTLVANLVAADRKPEETRINNAGTAASAQLSAISTIKSGMANLQTALKTLTTSIDSQAYKATVGDGAGFTATATTSATAGSYNVEVVNIAERQKLTSGAYASDKVVGDGTLTITYGDGAEDSLDVTIPEGSKLSDVAAAINKAAGGKGVTASVVTANDGQHLVLTAADTGTAGAMTITTSGGDGGLSALTYPAADGSTGLTQTVAAKDALVRVDGFERTSSSNSVADLIPGVVLNLTKANEGTPYSLSIGKDNTSIKTNISAFVSAYNAVVTVLKSSSSYNADTQTASALTGDAMVRGLQTQLRSQVSGSVSELKAMGVSIATDGSLSFDATKFETAVAADPSAAQKLFGSDGTVGKGLNSMLDSNLNSTNGSITLRTNSLNAQIKDLEEQLDDLDKRMDEATTRYTAKFTAMDTIVAQMQTTSDYLTQQLASSSSS</sequence>
<dbReference type="PANTHER" id="PTHR30288:SF0">
    <property type="entry name" value="FLAGELLAR HOOK-ASSOCIATED PROTEIN 2"/>
    <property type="match status" value="1"/>
</dbReference>